<dbReference type="EMBL" id="DRMJ01000210">
    <property type="protein sequence ID" value="HHL42808.1"/>
    <property type="molecule type" value="Genomic_DNA"/>
</dbReference>
<keyword evidence="1" id="KW-1133">Transmembrane helix</keyword>
<reference evidence="2" key="1">
    <citation type="journal article" date="2020" name="mSystems">
        <title>Genome- and Community-Level Interaction Insights into Carbon Utilization and Element Cycling Functions of Hydrothermarchaeota in Hydrothermal Sediment.</title>
        <authorList>
            <person name="Zhou Z."/>
            <person name="Liu Y."/>
            <person name="Xu W."/>
            <person name="Pan J."/>
            <person name="Luo Z.H."/>
            <person name="Li M."/>
        </authorList>
    </citation>
    <scope>NUCLEOTIDE SEQUENCE [LARGE SCALE GENOMIC DNA]</scope>
    <source>
        <strain evidence="2">HyVt-485</strain>
    </source>
</reference>
<proteinExistence type="predicted"/>
<dbReference type="Proteomes" id="UP000885830">
    <property type="component" value="Unassembled WGS sequence"/>
</dbReference>
<keyword evidence="1" id="KW-0812">Transmembrane</keyword>
<organism evidence="2">
    <name type="scientific">Hellea balneolensis</name>
    <dbReference type="NCBI Taxonomy" id="287478"/>
    <lineage>
        <taxon>Bacteria</taxon>
        <taxon>Pseudomonadati</taxon>
        <taxon>Pseudomonadota</taxon>
        <taxon>Alphaproteobacteria</taxon>
        <taxon>Maricaulales</taxon>
        <taxon>Robiginitomaculaceae</taxon>
        <taxon>Hellea</taxon>
    </lineage>
</organism>
<dbReference type="AlphaFoldDB" id="A0A7C5LZY9"/>
<feature type="transmembrane region" description="Helical" evidence="1">
    <location>
        <begin position="38"/>
        <end position="64"/>
    </location>
</feature>
<comment type="caution">
    <text evidence="2">The sequence shown here is derived from an EMBL/GenBank/DDBJ whole genome shotgun (WGS) entry which is preliminary data.</text>
</comment>
<name>A0A7C5LZY9_9PROT</name>
<evidence type="ECO:0000256" key="1">
    <source>
        <dbReference type="SAM" id="Phobius"/>
    </source>
</evidence>
<feature type="transmembrane region" description="Helical" evidence="1">
    <location>
        <begin position="6"/>
        <end position="26"/>
    </location>
</feature>
<accession>A0A7C5LZY9</accession>
<protein>
    <submittedName>
        <fullName evidence="2">Uncharacterized protein</fullName>
    </submittedName>
</protein>
<sequence>MNGTILAALIMFLTTIGFSALFLFPAIRFTQNCKIVKFYWIGFWAFLGGIAALSGAQAVLSILHMDVQRVGQAILAGVSAAFVLFVMFAWGRLTLRGVTALAKKVR</sequence>
<gene>
    <name evidence="2" type="ORF">ENJ42_04255</name>
</gene>
<keyword evidence="1" id="KW-0472">Membrane</keyword>
<evidence type="ECO:0000313" key="2">
    <source>
        <dbReference type="EMBL" id="HHL42808.1"/>
    </source>
</evidence>
<feature type="transmembrane region" description="Helical" evidence="1">
    <location>
        <begin position="70"/>
        <end position="90"/>
    </location>
</feature>